<evidence type="ECO:0000313" key="2">
    <source>
        <dbReference type="EMBL" id="CUR56249.1"/>
    </source>
</evidence>
<dbReference type="EMBL" id="CZKB01000001">
    <property type="protein sequence ID" value="CUR56249.1"/>
    <property type="molecule type" value="Genomic_DNA"/>
</dbReference>
<reference evidence="2" key="1">
    <citation type="submission" date="2015-08" db="EMBL/GenBank/DDBJ databases">
        <authorList>
            <person name="Babu N.S."/>
            <person name="Beckwith C.J."/>
            <person name="Beseler K.G."/>
            <person name="Brison A."/>
            <person name="Carone J.V."/>
            <person name="Caskin T.P."/>
            <person name="Diamond M."/>
            <person name="Durham M.E."/>
            <person name="Foxe J.M."/>
            <person name="Go M."/>
            <person name="Henderson B.A."/>
            <person name="Jones I.B."/>
            <person name="McGettigan J.A."/>
            <person name="Micheletti S.J."/>
            <person name="Nasrallah M.E."/>
            <person name="Ortiz D."/>
            <person name="Piller C.R."/>
            <person name="Privatt S.R."/>
            <person name="Schneider S.L."/>
            <person name="Sharp S."/>
            <person name="Smith T.C."/>
            <person name="Stanton J.D."/>
            <person name="Ullery H.E."/>
            <person name="Wilson R.J."/>
            <person name="Serrano M.G."/>
            <person name="Buck G."/>
            <person name="Lee V."/>
            <person name="Wang Y."/>
            <person name="Carvalho R."/>
            <person name="Voegtly L."/>
            <person name="Shi R."/>
            <person name="Duckworth R."/>
            <person name="Johnson A."/>
            <person name="Loviza R."/>
            <person name="Walstead R."/>
            <person name="Shah Z."/>
            <person name="Kiflezghi M."/>
            <person name="Wade K."/>
            <person name="Ball S.L."/>
            <person name="Bradley K.W."/>
            <person name="Asai D.J."/>
            <person name="Bowman C.A."/>
            <person name="Russell D.A."/>
            <person name="Pope W.H."/>
            <person name="Jacobs-Sera D."/>
            <person name="Hendrix R.W."/>
            <person name="Hatfull G.F."/>
        </authorList>
    </citation>
    <scope>NUCLEOTIDE SEQUENCE</scope>
</reference>
<dbReference type="PANTHER" id="PTHR43347">
    <property type="entry name" value="ACYL-COA SYNTHETASE"/>
    <property type="match status" value="1"/>
</dbReference>
<accession>A0A2P2C2M7</accession>
<dbReference type="InterPro" id="IPR000873">
    <property type="entry name" value="AMP-dep_synth/lig_dom"/>
</dbReference>
<name>A0A2P2C2M7_9ZZZZ</name>
<dbReference type="PANTHER" id="PTHR43347:SF3">
    <property type="entry name" value="ACYL-COA SYNTHETASE SHORT-CHAIN FAMILY MEMBER 3, MITOCHONDRIAL"/>
    <property type="match status" value="1"/>
</dbReference>
<gene>
    <name evidence="2" type="ORF">NOCA110203</name>
</gene>
<proteinExistence type="predicted"/>
<dbReference type="Gene3D" id="3.40.50.12780">
    <property type="entry name" value="N-terminal domain of ligase-like"/>
    <property type="match status" value="1"/>
</dbReference>
<protein>
    <recommendedName>
        <fullName evidence="1">AMP-dependent synthetase/ligase domain-containing protein</fullName>
    </recommendedName>
</protein>
<dbReference type="GO" id="GO:0050218">
    <property type="term" value="F:propionate-CoA ligase activity"/>
    <property type="evidence" value="ECO:0007669"/>
    <property type="project" value="TreeGrafter"/>
</dbReference>
<organism evidence="2">
    <name type="scientific">metagenome</name>
    <dbReference type="NCBI Taxonomy" id="256318"/>
    <lineage>
        <taxon>unclassified sequences</taxon>
        <taxon>metagenomes</taxon>
    </lineage>
</organism>
<dbReference type="InterPro" id="IPR042099">
    <property type="entry name" value="ANL_N_sf"/>
</dbReference>
<dbReference type="Pfam" id="PF00501">
    <property type="entry name" value="AMP-binding"/>
    <property type="match status" value="1"/>
</dbReference>
<sequence>MMVRPLMSDITWFRAPSGDDPGTLNACYNALDIHVIRGRADDHAVAVGGTTRSYAWLLTEVAACAGVLRAFGVDVGDRVVLGSLPAETGVVAVLAVARVGAVAAYDDSPGADGRVQVRSVDGAVVFTVDGEDLPWDVAMRAGRTDPAPTADVPGDAILSRHRDDELPVLAALGASDDHSLPVPDGARLVEVGGLRLWSFDAP</sequence>
<dbReference type="SUPFAM" id="SSF56801">
    <property type="entry name" value="Acetyl-CoA synthetase-like"/>
    <property type="match status" value="1"/>
</dbReference>
<dbReference type="AlphaFoldDB" id="A0A2P2C2M7"/>
<evidence type="ECO:0000259" key="1">
    <source>
        <dbReference type="Pfam" id="PF00501"/>
    </source>
</evidence>
<feature type="domain" description="AMP-dependent synthetase/ligase" evidence="1">
    <location>
        <begin position="38"/>
        <end position="132"/>
    </location>
</feature>